<comment type="caution">
    <text evidence="4">The sequence shown here is derived from an EMBL/GenBank/DDBJ whole genome shotgun (WGS) entry which is preliminary data.</text>
</comment>
<dbReference type="GO" id="GO:0008408">
    <property type="term" value="F:3'-5' exonuclease activity"/>
    <property type="evidence" value="ECO:0007669"/>
    <property type="project" value="InterPro"/>
</dbReference>
<proteinExistence type="predicted"/>
<dbReference type="GO" id="GO:0006139">
    <property type="term" value="P:nucleobase-containing compound metabolic process"/>
    <property type="evidence" value="ECO:0007669"/>
    <property type="project" value="InterPro"/>
</dbReference>
<dbReference type="InterPro" id="IPR002562">
    <property type="entry name" value="3'-5'_exonuclease_dom"/>
</dbReference>
<dbReference type="EMBL" id="PSQE01000007">
    <property type="protein sequence ID" value="RHN45614.1"/>
    <property type="molecule type" value="Genomic_DNA"/>
</dbReference>
<protein>
    <submittedName>
        <fullName evidence="4">Putative DNA helicase</fullName>
        <ecNumber evidence="4">3.6.4.12</ecNumber>
    </submittedName>
</protein>
<gene>
    <name evidence="4" type="ORF">MtrunA17_Chr7g0233261</name>
</gene>
<evidence type="ECO:0000259" key="3">
    <source>
        <dbReference type="Pfam" id="PF01612"/>
    </source>
</evidence>
<reference evidence="4" key="1">
    <citation type="journal article" date="2018" name="Nat. Plants">
        <title>Whole-genome landscape of Medicago truncatula symbiotic genes.</title>
        <authorList>
            <person name="Pecrix Y."/>
            <person name="Gamas P."/>
            <person name="Carrere S."/>
        </authorList>
    </citation>
    <scope>NUCLEOTIDE SEQUENCE</scope>
    <source>
        <tissue evidence="4">Leaves</tissue>
    </source>
</reference>
<accession>A0A396H1N8</accession>
<dbReference type="SUPFAM" id="SSF53098">
    <property type="entry name" value="Ribonuclease H-like"/>
    <property type="match status" value="1"/>
</dbReference>
<dbReference type="AlphaFoldDB" id="A0A396H1N8"/>
<dbReference type="PANTHER" id="PTHR13620:SF121">
    <property type="entry name" value="EMB|CAB82946.1-RELATED"/>
    <property type="match status" value="1"/>
</dbReference>
<dbReference type="EC" id="3.6.4.12" evidence="4"/>
<name>A0A396H1N8_MEDTR</name>
<keyword evidence="4" id="KW-0347">Helicase</keyword>
<dbReference type="Proteomes" id="UP000265566">
    <property type="component" value="Chromosome 7"/>
</dbReference>
<feature type="domain" description="3'-5' exonuclease" evidence="3">
    <location>
        <begin position="42"/>
        <end position="151"/>
    </location>
</feature>
<evidence type="ECO:0000256" key="1">
    <source>
        <dbReference type="ARBA" id="ARBA00022722"/>
    </source>
</evidence>
<dbReference type="GO" id="GO:0003678">
    <property type="term" value="F:DNA helicase activity"/>
    <property type="evidence" value="ECO:0007669"/>
    <property type="project" value="UniProtKB-EC"/>
</dbReference>
<dbReference type="Gene3D" id="3.30.420.10">
    <property type="entry name" value="Ribonuclease H-like superfamily/Ribonuclease H"/>
    <property type="match status" value="1"/>
</dbReference>
<dbReference type="InterPro" id="IPR036397">
    <property type="entry name" value="RNaseH_sf"/>
</dbReference>
<evidence type="ECO:0000256" key="2">
    <source>
        <dbReference type="ARBA" id="ARBA00022801"/>
    </source>
</evidence>
<keyword evidence="2 4" id="KW-0378">Hydrolase</keyword>
<dbReference type="Gramene" id="rna39992">
    <property type="protein sequence ID" value="RHN45614.1"/>
    <property type="gene ID" value="gene39992"/>
</dbReference>
<sequence length="205" mass="23472">MHHTHTKIWLFELNGDEIQTTVTDDEKLIDDHISSFLRPTNNHGTKVIGIDTEWRPIIYNNHDETRPAIFQLCDGYSCLILDLHSQFEVPLSLLNFLRQPNYTFVGCGIKDNFVNLEKHHGIGCRNAVELGTLAATLMNAPHLSFCGVDELAFVVDKLDLRKYRPLSMNFNWGDYPLKEELAKLATVNVYSYHKIGSKLLGRYIP</sequence>
<dbReference type="GO" id="GO:0003676">
    <property type="term" value="F:nucleic acid binding"/>
    <property type="evidence" value="ECO:0007669"/>
    <property type="project" value="InterPro"/>
</dbReference>
<dbReference type="Pfam" id="PF01612">
    <property type="entry name" value="DNA_pol_A_exo1"/>
    <property type="match status" value="1"/>
</dbReference>
<dbReference type="PANTHER" id="PTHR13620">
    <property type="entry name" value="3-5 EXONUCLEASE"/>
    <property type="match status" value="1"/>
</dbReference>
<keyword evidence="4" id="KW-0067">ATP-binding</keyword>
<dbReference type="InterPro" id="IPR051132">
    <property type="entry name" value="3-5_Exonuclease_domain"/>
</dbReference>
<dbReference type="InterPro" id="IPR012337">
    <property type="entry name" value="RNaseH-like_sf"/>
</dbReference>
<keyword evidence="1" id="KW-0540">Nuclease</keyword>
<organism evidence="4">
    <name type="scientific">Medicago truncatula</name>
    <name type="common">Barrel medic</name>
    <name type="synonym">Medicago tribuloides</name>
    <dbReference type="NCBI Taxonomy" id="3880"/>
    <lineage>
        <taxon>Eukaryota</taxon>
        <taxon>Viridiplantae</taxon>
        <taxon>Streptophyta</taxon>
        <taxon>Embryophyta</taxon>
        <taxon>Tracheophyta</taxon>
        <taxon>Spermatophyta</taxon>
        <taxon>Magnoliopsida</taxon>
        <taxon>eudicotyledons</taxon>
        <taxon>Gunneridae</taxon>
        <taxon>Pentapetalae</taxon>
        <taxon>rosids</taxon>
        <taxon>fabids</taxon>
        <taxon>Fabales</taxon>
        <taxon>Fabaceae</taxon>
        <taxon>Papilionoideae</taxon>
        <taxon>50 kb inversion clade</taxon>
        <taxon>NPAAA clade</taxon>
        <taxon>Hologalegina</taxon>
        <taxon>IRL clade</taxon>
        <taxon>Trifolieae</taxon>
        <taxon>Medicago</taxon>
    </lineage>
</organism>
<keyword evidence="4" id="KW-0547">Nucleotide-binding</keyword>
<evidence type="ECO:0000313" key="4">
    <source>
        <dbReference type="EMBL" id="RHN45614.1"/>
    </source>
</evidence>